<evidence type="ECO:0000313" key="2">
    <source>
        <dbReference type="Proteomes" id="UP000006997"/>
    </source>
</evidence>
<dbReference type="EMBL" id="AHEN01000003">
    <property type="protein sequence ID" value="EJR04870.1"/>
    <property type="molecule type" value="Genomic_DNA"/>
</dbReference>
<accession>J8FUT0</accession>
<name>J8FUT0_BACCE</name>
<gene>
    <name evidence="1" type="ORF">II3_00149</name>
</gene>
<comment type="caution">
    <text evidence="1">The sequence shown here is derived from an EMBL/GenBank/DDBJ whole genome shotgun (WGS) entry which is preliminary data.</text>
</comment>
<dbReference type="AlphaFoldDB" id="J8FUT0"/>
<protein>
    <submittedName>
        <fullName evidence="1">Uncharacterized protein</fullName>
    </submittedName>
</protein>
<evidence type="ECO:0000313" key="1">
    <source>
        <dbReference type="EMBL" id="EJR04870.1"/>
    </source>
</evidence>
<reference evidence="1 2" key="1">
    <citation type="submission" date="2012-04" db="EMBL/GenBank/DDBJ databases">
        <title>The Genome Sequence of Bacillus cereus MC67.</title>
        <authorList>
            <consortium name="The Broad Institute Genome Sequencing Platform"/>
            <consortium name="The Broad Institute Genome Sequencing Center for Infectious Disease"/>
            <person name="Feldgarden M."/>
            <person name="Van der Auwera G.A."/>
            <person name="Mahillon J."/>
            <person name="Duprez V."/>
            <person name="Timmery S."/>
            <person name="Mattelet C."/>
            <person name="Dierick K."/>
            <person name="Sun M."/>
            <person name="Yu Z."/>
            <person name="Zhu L."/>
            <person name="Hu X."/>
            <person name="Shank E.B."/>
            <person name="Swiecicka I."/>
            <person name="Hansen B.M."/>
            <person name="Andrup L."/>
            <person name="Young S.K."/>
            <person name="Zeng Q."/>
            <person name="Gargeya S."/>
            <person name="Fitzgerald M."/>
            <person name="Haas B."/>
            <person name="Abouelleil A."/>
            <person name="Alvarado L."/>
            <person name="Arachchi H.M."/>
            <person name="Berlin A."/>
            <person name="Chapman S.B."/>
            <person name="Goldberg J."/>
            <person name="Griggs A."/>
            <person name="Gujja S."/>
            <person name="Hansen M."/>
            <person name="Howarth C."/>
            <person name="Imamovic A."/>
            <person name="Larimer J."/>
            <person name="McCowen C."/>
            <person name="Montmayeur A."/>
            <person name="Murphy C."/>
            <person name="Neiman D."/>
            <person name="Pearson M."/>
            <person name="Priest M."/>
            <person name="Roberts A."/>
            <person name="Saif S."/>
            <person name="Shea T."/>
            <person name="Sisk P."/>
            <person name="Sykes S."/>
            <person name="Wortman J."/>
            <person name="Nusbaum C."/>
            <person name="Birren B."/>
        </authorList>
    </citation>
    <scope>NUCLEOTIDE SEQUENCE [LARGE SCALE GENOMIC DNA]</scope>
    <source>
        <strain evidence="1 2">MC67</strain>
    </source>
</reference>
<proteinExistence type="predicted"/>
<sequence>MGALMKRWNCYKSIWGNKKGLTAMSPHKKIYVGISIIWKVSE</sequence>
<organism evidence="1 2">
    <name type="scientific">Bacillus cereus MC67</name>
    <dbReference type="NCBI Taxonomy" id="1053219"/>
    <lineage>
        <taxon>Bacteria</taxon>
        <taxon>Bacillati</taxon>
        <taxon>Bacillota</taxon>
        <taxon>Bacilli</taxon>
        <taxon>Bacillales</taxon>
        <taxon>Bacillaceae</taxon>
        <taxon>Bacillus</taxon>
        <taxon>Bacillus cereus group</taxon>
    </lineage>
</organism>
<dbReference type="HOGENOM" id="CLU_3247010_0_0_9"/>
<dbReference type="Proteomes" id="UP000006997">
    <property type="component" value="Unassembled WGS sequence"/>
</dbReference>